<evidence type="ECO:0000313" key="2">
    <source>
        <dbReference type="EMBL" id="KKL06963.1"/>
    </source>
</evidence>
<dbReference type="Pfam" id="PF09588">
    <property type="entry name" value="YqaJ"/>
    <property type="match status" value="1"/>
</dbReference>
<dbReference type="InterPro" id="IPR011604">
    <property type="entry name" value="PDDEXK-like_dom_sf"/>
</dbReference>
<gene>
    <name evidence="2" type="ORF">LCGC14_2590790</name>
</gene>
<dbReference type="Gene3D" id="3.90.320.10">
    <property type="match status" value="1"/>
</dbReference>
<reference evidence="2" key="1">
    <citation type="journal article" date="2015" name="Nature">
        <title>Complex archaea that bridge the gap between prokaryotes and eukaryotes.</title>
        <authorList>
            <person name="Spang A."/>
            <person name="Saw J.H."/>
            <person name="Jorgensen S.L."/>
            <person name="Zaremba-Niedzwiedzka K."/>
            <person name="Martijn J."/>
            <person name="Lind A.E."/>
            <person name="van Eijk R."/>
            <person name="Schleper C."/>
            <person name="Guy L."/>
            <person name="Ettema T.J."/>
        </authorList>
    </citation>
    <scope>NUCLEOTIDE SEQUENCE</scope>
</reference>
<dbReference type="InterPro" id="IPR019080">
    <property type="entry name" value="YqaJ_viral_recombinase"/>
</dbReference>
<organism evidence="2">
    <name type="scientific">marine sediment metagenome</name>
    <dbReference type="NCBI Taxonomy" id="412755"/>
    <lineage>
        <taxon>unclassified sequences</taxon>
        <taxon>metagenomes</taxon>
        <taxon>ecological metagenomes</taxon>
    </lineage>
</organism>
<dbReference type="InterPro" id="IPR011335">
    <property type="entry name" value="Restrct_endonuc-II-like"/>
</dbReference>
<protein>
    <recommendedName>
        <fullName evidence="1">YqaJ viral recombinase domain-containing protein</fullName>
    </recommendedName>
</protein>
<dbReference type="PANTHER" id="PTHR46609:SF6">
    <property type="entry name" value="EXONUCLEASE, PHAGE-TYPE_RECB, C-TERMINAL DOMAIN-CONTAINING PROTEIN-RELATED"/>
    <property type="match status" value="1"/>
</dbReference>
<name>A0A0F9D4F9_9ZZZZ</name>
<feature type="domain" description="YqaJ viral recombinase" evidence="1">
    <location>
        <begin position="13"/>
        <end position="152"/>
    </location>
</feature>
<proteinExistence type="predicted"/>
<dbReference type="PANTHER" id="PTHR46609">
    <property type="entry name" value="EXONUCLEASE, PHAGE-TYPE/RECB, C-TERMINAL DOMAIN-CONTAINING PROTEIN"/>
    <property type="match status" value="1"/>
</dbReference>
<comment type="caution">
    <text evidence="2">The sequence shown here is derived from an EMBL/GenBank/DDBJ whole genome shotgun (WGS) entry which is preliminary data.</text>
</comment>
<dbReference type="CDD" id="cd22343">
    <property type="entry name" value="PDDEXK_lambda_exonuclease-like"/>
    <property type="match status" value="1"/>
</dbReference>
<evidence type="ECO:0000259" key="1">
    <source>
        <dbReference type="Pfam" id="PF09588"/>
    </source>
</evidence>
<dbReference type="EMBL" id="LAZR01043481">
    <property type="protein sequence ID" value="KKL06963.1"/>
    <property type="molecule type" value="Genomic_DNA"/>
</dbReference>
<dbReference type="InterPro" id="IPR051703">
    <property type="entry name" value="NF-kappa-B_Signaling_Reg"/>
</dbReference>
<accession>A0A0F9D4F9</accession>
<dbReference type="SUPFAM" id="SSF52980">
    <property type="entry name" value="Restriction endonuclease-like"/>
    <property type="match status" value="1"/>
</dbReference>
<sequence length="202" mass="22704">MEIFNDVLQNSDEWLALRAGMPTASMFEEVTAKKGPRGGIPKGRQTYLWKLAGEILTGEPMDHYINADMERGHEREAEASDLYAFLRDVEPVQVGFIRNGNCGASPDRLIEADGLLEIKDAAPHIQIERLLQGTLPSEHKAQCQGQLMVSQRQWVDFMSHCRGLPPLIIRVERDEAYIAGLKIDVDEFVDELDALVAKIRSM</sequence>
<dbReference type="AlphaFoldDB" id="A0A0F9D4F9"/>